<feature type="compositionally biased region" description="Basic and acidic residues" evidence="1">
    <location>
        <begin position="189"/>
        <end position="200"/>
    </location>
</feature>
<feature type="region of interest" description="Disordered" evidence="1">
    <location>
        <begin position="189"/>
        <end position="214"/>
    </location>
</feature>
<dbReference type="Proteomes" id="UP001437256">
    <property type="component" value="Unassembled WGS sequence"/>
</dbReference>
<keyword evidence="3" id="KW-1185">Reference proteome</keyword>
<gene>
    <name evidence="2" type="ORF">AAF712_005123</name>
</gene>
<feature type="region of interest" description="Disordered" evidence="1">
    <location>
        <begin position="351"/>
        <end position="374"/>
    </location>
</feature>
<feature type="compositionally biased region" description="Polar residues" evidence="1">
    <location>
        <begin position="253"/>
        <end position="273"/>
    </location>
</feature>
<accession>A0ABR3A3K6</accession>
<evidence type="ECO:0000256" key="1">
    <source>
        <dbReference type="SAM" id="MobiDB-lite"/>
    </source>
</evidence>
<evidence type="ECO:0000313" key="3">
    <source>
        <dbReference type="Proteomes" id="UP001437256"/>
    </source>
</evidence>
<dbReference type="EMBL" id="JBBXMP010000022">
    <property type="protein sequence ID" value="KAL0067954.1"/>
    <property type="molecule type" value="Genomic_DNA"/>
</dbReference>
<feature type="compositionally biased region" description="Low complexity" evidence="1">
    <location>
        <begin position="279"/>
        <end position="302"/>
    </location>
</feature>
<name>A0ABR3A3K6_9AGAR</name>
<proteinExistence type="predicted"/>
<reference evidence="2 3" key="1">
    <citation type="submission" date="2024-05" db="EMBL/GenBank/DDBJ databases">
        <title>A draft genome resource for the thread blight pathogen Marasmius tenuissimus strain MS-2.</title>
        <authorList>
            <person name="Yulfo-Soto G.E."/>
            <person name="Baruah I.K."/>
            <person name="Amoako-Attah I."/>
            <person name="Bukari Y."/>
            <person name="Meinhardt L.W."/>
            <person name="Bailey B.A."/>
            <person name="Cohen S.P."/>
        </authorList>
    </citation>
    <scope>NUCLEOTIDE SEQUENCE [LARGE SCALE GENOMIC DNA]</scope>
    <source>
        <strain evidence="2 3">MS-2</strain>
    </source>
</reference>
<evidence type="ECO:0000313" key="2">
    <source>
        <dbReference type="EMBL" id="KAL0067954.1"/>
    </source>
</evidence>
<organism evidence="2 3">
    <name type="scientific">Marasmius tenuissimus</name>
    <dbReference type="NCBI Taxonomy" id="585030"/>
    <lineage>
        <taxon>Eukaryota</taxon>
        <taxon>Fungi</taxon>
        <taxon>Dikarya</taxon>
        <taxon>Basidiomycota</taxon>
        <taxon>Agaricomycotina</taxon>
        <taxon>Agaricomycetes</taxon>
        <taxon>Agaricomycetidae</taxon>
        <taxon>Agaricales</taxon>
        <taxon>Marasmiineae</taxon>
        <taxon>Marasmiaceae</taxon>
        <taxon>Marasmius</taxon>
    </lineage>
</organism>
<comment type="caution">
    <text evidence="2">The sequence shown here is derived from an EMBL/GenBank/DDBJ whole genome shotgun (WGS) entry which is preliminary data.</text>
</comment>
<feature type="region of interest" description="Disordered" evidence="1">
    <location>
        <begin position="253"/>
        <end position="302"/>
    </location>
</feature>
<sequence length="426" mass="46544">MFDYTTERTPVRPALFGEVASLRSFTLKARANTFSGSSVDLPTISKRPTTRSFGKARPKSSIPSILSFGSKRATVFERNSVAVEEGGSWRHGFFFGGKGSRDFQSPTSKRRPSYPGAGKKTFLKRLSTVLRKSSVPLTDDTTGPFSRRDSVIQQVEEPDAVSSLLTEQVDRENKYEEAELQARERLTNFRFGGLEKHEPPDPTSLPSPCEGLFESSARNSLPRLDTNLEHVFPVPLPLSPLLAPLVTGPNVPIATSTRSSSPAELTDEVQLSSWEDESQSPSLTRSPSESSDESSSSTPPTSLESVLCMVGCTLKSSTSPKTWAGGVSCVRRLSVTVESPAEKGFWEHPSLTSSMFARGPSESDDDSSSSTEDLVLTERPPTVAGPGLYSHARAKSDQLPWTYPPSFRMTSTPRRALSLTHHYPLH</sequence>
<protein>
    <submittedName>
        <fullName evidence="2">Uncharacterized protein</fullName>
    </submittedName>
</protein>